<reference evidence="4" key="1">
    <citation type="submission" date="2022-11" db="UniProtKB">
        <authorList>
            <consortium name="WormBaseParasite"/>
        </authorList>
    </citation>
    <scope>IDENTIFICATION</scope>
</reference>
<protein>
    <submittedName>
        <fullName evidence="4">Amelogenin</fullName>
    </submittedName>
</protein>
<keyword evidence="3" id="KW-1185">Reference proteome</keyword>
<evidence type="ECO:0000256" key="1">
    <source>
        <dbReference type="SAM" id="Coils"/>
    </source>
</evidence>
<sequence length="201" mass="23556">MENDAETNSWLQWMDNADKANRIVKENDDLRSKMADMQRHITLLEQIVLSEDGDGPIRQIDETLLDSAPASVEIVGEFHPNQQPQESIPPFAPASVEMEPQPEPQEHFEQPFVFDEPYPQQQEPQQQPQQPFEPYPQQQQQPQQPFEPYPQQQQEPQQPFEPYPQQLIYHYQIINYNHSGFPEHLGFTTPSNWTTCNITFQ</sequence>
<accession>A0A914R749</accession>
<keyword evidence="1" id="KW-0175">Coiled coil</keyword>
<dbReference type="WBParaSite" id="PDA_v2.g7395.t1">
    <property type="protein sequence ID" value="PDA_v2.g7395.t1"/>
    <property type="gene ID" value="PDA_v2.g7395"/>
</dbReference>
<feature type="coiled-coil region" evidence="1">
    <location>
        <begin position="20"/>
        <end position="47"/>
    </location>
</feature>
<evidence type="ECO:0000313" key="4">
    <source>
        <dbReference type="WBParaSite" id="PDA_v2.g7395.t1"/>
    </source>
</evidence>
<dbReference type="Proteomes" id="UP000887578">
    <property type="component" value="Unplaced"/>
</dbReference>
<evidence type="ECO:0000313" key="3">
    <source>
        <dbReference type="Proteomes" id="UP000887578"/>
    </source>
</evidence>
<evidence type="ECO:0000256" key="2">
    <source>
        <dbReference type="SAM" id="MobiDB-lite"/>
    </source>
</evidence>
<feature type="compositionally biased region" description="Low complexity" evidence="2">
    <location>
        <begin position="110"/>
        <end position="159"/>
    </location>
</feature>
<name>A0A914R749_9BILA</name>
<organism evidence="3 4">
    <name type="scientific">Panagrolaimus davidi</name>
    <dbReference type="NCBI Taxonomy" id="227884"/>
    <lineage>
        <taxon>Eukaryota</taxon>
        <taxon>Metazoa</taxon>
        <taxon>Ecdysozoa</taxon>
        <taxon>Nematoda</taxon>
        <taxon>Chromadorea</taxon>
        <taxon>Rhabditida</taxon>
        <taxon>Tylenchina</taxon>
        <taxon>Panagrolaimomorpha</taxon>
        <taxon>Panagrolaimoidea</taxon>
        <taxon>Panagrolaimidae</taxon>
        <taxon>Panagrolaimus</taxon>
    </lineage>
</organism>
<feature type="region of interest" description="Disordered" evidence="2">
    <location>
        <begin position="80"/>
        <end position="159"/>
    </location>
</feature>
<dbReference type="AlphaFoldDB" id="A0A914R749"/>
<proteinExistence type="predicted"/>